<keyword evidence="3" id="KW-1003">Cell membrane</keyword>
<name>A0A212QVA1_9CHLR</name>
<evidence type="ECO:0000256" key="5">
    <source>
        <dbReference type="ARBA" id="ARBA00022970"/>
    </source>
</evidence>
<dbReference type="GO" id="GO:0006865">
    <property type="term" value="P:amino acid transport"/>
    <property type="evidence" value="ECO:0007669"/>
    <property type="project" value="UniProtKB-KW"/>
</dbReference>
<dbReference type="InterPro" id="IPR052157">
    <property type="entry name" value="BCAA_transport_permease"/>
</dbReference>
<dbReference type="InParanoid" id="A0A212QVA1"/>
<dbReference type="EMBL" id="FYEK01000025">
    <property type="protein sequence ID" value="SNB63618.1"/>
    <property type="molecule type" value="Genomic_DNA"/>
</dbReference>
<proteinExistence type="inferred from homology"/>
<keyword evidence="6 9" id="KW-1133">Transmembrane helix</keyword>
<dbReference type="RefSeq" id="WP_088570937.1">
    <property type="nucleotide sequence ID" value="NZ_FYEK01000025.1"/>
</dbReference>
<evidence type="ECO:0000256" key="7">
    <source>
        <dbReference type="ARBA" id="ARBA00023136"/>
    </source>
</evidence>
<dbReference type="InterPro" id="IPR001851">
    <property type="entry name" value="ABC_transp_permease"/>
</dbReference>
<evidence type="ECO:0000256" key="2">
    <source>
        <dbReference type="ARBA" id="ARBA00022448"/>
    </source>
</evidence>
<accession>A0A212QVA1</accession>
<feature type="transmembrane region" description="Helical" evidence="9">
    <location>
        <begin position="189"/>
        <end position="214"/>
    </location>
</feature>
<keyword evidence="5" id="KW-0029">Amino-acid transport</keyword>
<dbReference type="OrthoDB" id="9807115at2"/>
<organism evidence="10 11">
    <name type="scientific">Thermoflexus hugenholtzii JAD2</name>
    <dbReference type="NCBI Taxonomy" id="877466"/>
    <lineage>
        <taxon>Bacteria</taxon>
        <taxon>Bacillati</taxon>
        <taxon>Chloroflexota</taxon>
        <taxon>Thermoflexia</taxon>
        <taxon>Thermoflexales</taxon>
        <taxon>Thermoflexaceae</taxon>
        <taxon>Thermoflexus</taxon>
    </lineage>
</organism>
<evidence type="ECO:0000256" key="4">
    <source>
        <dbReference type="ARBA" id="ARBA00022692"/>
    </source>
</evidence>
<feature type="transmembrane region" description="Helical" evidence="9">
    <location>
        <begin position="143"/>
        <end position="160"/>
    </location>
</feature>
<dbReference type="PANTHER" id="PTHR11795">
    <property type="entry name" value="BRANCHED-CHAIN AMINO ACID TRANSPORT SYSTEM PERMEASE PROTEIN LIVH"/>
    <property type="match status" value="1"/>
</dbReference>
<feature type="transmembrane region" description="Helical" evidence="9">
    <location>
        <begin position="263"/>
        <end position="282"/>
    </location>
</feature>
<feature type="transmembrane region" description="Helical" evidence="9">
    <location>
        <begin position="6"/>
        <end position="27"/>
    </location>
</feature>
<feature type="transmembrane region" description="Helical" evidence="9">
    <location>
        <begin position="60"/>
        <end position="82"/>
    </location>
</feature>
<protein>
    <submittedName>
        <fullName evidence="10">Amino acid/amide ABC transporter membrane protein 1, HAAT family</fullName>
    </submittedName>
</protein>
<evidence type="ECO:0000256" key="6">
    <source>
        <dbReference type="ARBA" id="ARBA00022989"/>
    </source>
</evidence>
<reference evidence="11" key="1">
    <citation type="submission" date="2017-06" db="EMBL/GenBank/DDBJ databases">
        <authorList>
            <person name="Varghese N."/>
            <person name="Submissions S."/>
        </authorList>
    </citation>
    <scope>NUCLEOTIDE SEQUENCE [LARGE SCALE GENOMIC DNA]</scope>
    <source>
        <strain evidence="11">JAD2</strain>
    </source>
</reference>
<dbReference type="Pfam" id="PF02653">
    <property type="entry name" value="BPD_transp_2"/>
    <property type="match status" value="1"/>
</dbReference>
<feature type="transmembrane region" description="Helical" evidence="9">
    <location>
        <begin position="94"/>
        <end position="115"/>
    </location>
</feature>
<dbReference type="CDD" id="cd06582">
    <property type="entry name" value="TM_PBP1_LivH_like"/>
    <property type="match status" value="1"/>
</dbReference>
<keyword evidence="4 9" id="KW-0812">Transmembrane</keyword>
<evidence type="ECO:0000256" key="8">
    <source>
        <dbReference type="ARBA" id="ARBA00037998"/>
    </source>
</evidence>
<keyword evidence="11" id="KW-1185">Reference proteome</keyword>
<dbReference type="Proteomes" id="UP000197025">
    <property type="component" value="Unassembled WGS sequence"/>
</dbReference>
<evidence type="ECO:0000313" key="10">
    <source>
        <dbReference type="EMBL" id="SNB63618.1"/>
    </source>
</evidence>
<keyword evidence="7 9" id="KW-0472">Membrane</keyword>
<gene>
    <name evidence="10" type="ORF">SAMN02746019_00006750</name>
</gene>
<dbReference type="AlphaFoldDB" id="A0A212QVA1"/>
<dbReference type="GO" id="GO:0022857">
    <property type="term" value="F:transmembrane transporter activity"/>
    <property type="evidence" value="ECO:0007669"/>
    <property type="project" value="InterPro"/>
</dbReference>
<dbReference type="PANTHER" id="PTHR11795:SF451">
    <property type="entry name" value="ABC TRANSPORTER PERMEASE PROTEIN"/>
    <property type="match status" value="1"/>
</dbReference>
<feature type="transmembrane region" description="Helical" evidence="9">
    <location>
        <begin position="226"/>
        <end position="251"/>
    </location>
</feature>
<evidence type="ECO:0000256" key="9">
    <source>
        <dbReference type="SAM" id="Phobius"/>
    </source>
</evidence>
<evidence type="ECO:0000313" key="11">
    <source>
        <dbReference type="Proteomes" id="UP000197025"/>
    </source>
</evidence>
<comment type="similarity">
    <text evidence="8">Belongs to the binding-protein-dependent transport system permease family. LivHM subfamily.</text>
</comment>
<evidence type="ECO:0000256" key="1">
    <source>
        <dbReference type="ARBA" id="ARBA00004651"/>
    </source>
</evidence>
<sequence length="292" mass="30398">MDLLIRYLAGGLSAGALYGLMALGLVLIYRASEVVNFGHGDLAMVSTFAAYTLFRAHAPLPLALGGAVLFGAALGALAERGLLRPARRRRATPLTLVVLTLGLALVLNGLAGLLWGHEIRTFPALVSGPPLRLGPAVITREQLFNLVVGLLLALALYAFLRFTRTGLALRAVTQNPEVARLMGIPVDRILILAWGVGVGLGAIAGILAAPLIYLEPNAMLPLLIKGFAAAVLGGMTSLPGAVIGGWLLGILENLAAGYIATELKTPLAFALIVAVLVVRPAGLLGRPISHRV</sequence>
<comment type="subcellular location">
    <subcellularLocation>
        <location evidence="1">Cell membrane</location>
        <topology evidence="1">Multi-pass membrane protein</topology>
    </subcellularLocation>
</comment>
<dbReference type="GO" id="GO:0005886">
    <property type="term" value="C:plasma membrane"/>
    <property type="evidence" value="ECO:0007669"/>
    <property type="project" value="UniProtKB-SubCell"/>
</dbReference>
<evidence type="ECO:0000256" key="3">
    <source>
        <dbReference type="ARBA" id="ARBA00022475"/>
    </source>
</evidence>
<keyword evidence="2" id="KW-0813">Transport</keyword>